<reference evidence="2" key="1">
    <citation type="journal article" date="2019" name="Int. J. Syst. Evol. Microbiol.">
        <title>The Global Catalogue of Microorganisms (GCM) 10K type strain sequencing project: providing services to taxonomists for standard genome sequencing and annotation.</title>
        <authorList>
            <consortium name="The Broad Institute Genomics Platform"/>
            <consortium name="The Broad Institute Genome Sequencing Center for Infectious Disease"/>
            <person name="Wu L."/>
            <person name="Ma J."/>
        </authorList>
    </citation>
    <scope>NUCLEOTIDE SEQUENCE [LARGE SCALE GENOMIC DNA]</scope>
    <source>
        <strain evidence="2">CECT 8979</strain>
    </source>
</reference>
<evidence type="ECO:0008006" key="3">
    <source>
        <dbReference type="Google" id="ProtNLM"/>
    </source>
</evidence>
<comment type="caution">
    <text evidence="1">The sequence shown here is derived from an EMBL/GenBank/DDBJ whole genome shotgun (WGS) entry which is preliminary data.</text>
</comment>
<sequence>MRKEITWRQLKGLHQLYENKSTRVKLMSNVFVKKVIYENLQHIKHRDGNPDVIEKNDGFDKYFRDNLLDQYQYYAEFFESVGIEISARRTYSQDILETLVLIHKNREELRKKLSTARIFSSNFFEDKDSKFLDDQRQLKKDILTILGVEKFPRESPKDQQYRLVVDCLNPKYILLCENIDFLKDPFEFRKNNIELWYVGGNNTKKLHELPTDKIHFPFFYVCDWDYHGMDIYARIKKIVNDKKKEITLILPANPMLKPMKSGKHDSKWQDAPFSGLKQDSFNEKEKALIEELIAKNKWIEEQTIDPIPLIINNTDGTLPKTN</sequence>
<keyword evidence="2" id="KW-1185">Reference proteome</keyword>
<proteinExistence type="predicted"/>
<accession>A0ABV8AF57</accession>
<dbReference type="Proteomes" id="UP001595812">
    <property type="component" value="Unassembled WGS sequence"/>
</dbReference>
<organism evidence="1 2">
    <name type="scientific">Winogradskyella maritima</name>
    <dbReference type="NCBI Taxonomy" id="1517766"/>
    <lineage>
        <taxon>Bacteria</taxon>
        <taxon>Pseudomonadati</taxon>
        <taxon>Bacteroidota</taxon>
        <taxon>Flavobacteriia</taxon>
        <taxon>Flavobacteriales</taxon>
        <taxon>Flavobacteriaceae</taxon>
        <taxon>Winogradskyella</taxon>
    </lineage>
</organism>
<gene>
    <name evidence="1" type="ORF">ACFOSX_05580</name>
</gene>
<protein>
    <recommendedName>
        <fullName evidence="3">Wadjet protein JetD C-terminal domain-containing protein</fullName>
    </recommendedName>
</protein>
<dbReference type="EMBL" id="JBHSAT010000004">
    <property type="protein sequence ID" value="MFC3876697.1"/>
    <property type="molecule type" value="Genomic_DNA"/>
</dbReference>
<evidence type="ECO:0000313" key="1">
    <source>
        <dbReference type="EMBL" id="MFC3876697.1"/>
    </source>
</evidence>
<dbReference type="RefSeq" id="WP_386097845.1">
    <property type="nucleotide sequence ID" value="NZ_JBHSAT010000004.1"/>
</dbReference>
<name>A0ABV8AF57_9FLAO</name>
<evidence type="ECO:0000313" key="2">
    <source>
        <dbReference type="Proteomes" id="UP001595812"/>
    </source>
</evidence>